<dbReference type="Pfam" id="PF04069">
    <property type="entry name" value="OpuAC"/>
    <property type="match status" value="1"/>
</dbReference>
<reference evidence="7" key="2">
    <citation type="journal article" date="2021" name="Data Brief">
        <title>Draft genome sequence data of the facultative, thermophilic, xylanolytic bacterium Paenibacillus sp. strain DA-C8.</title>
        <authorList>
            <person name="Chhe C."/>
            <person name="Uke A."/>
            <person name="Baramee S."/>
            <person name="Ungkulpasvich U."/>
            <person name="Tachaapaikoon C."/>
            <person name="Pason P."/>
            <person name="Waeonukul R."/>
            <person name="Ratanakhanokchai K."/>
            <person name="Kosugi A."/>
        </authorList>
    </citation>
    <scope>NUCLEOTIDE SEQUENCE</scope>
    <source>
        <strain evidence="7">DA-C8</strain>
    </source>
</reference>
<evidence type="ECO:0000313" key="7">
    <source>
        <dbReference type="EMBL" id="GFR37107.1"/>
    </source>
</evidence>
<protein>
    <recommendedName>
        <fullName evidence="6">ABC-type glycine betaine transport system substrate-binding domain-containing protein</fullName>
    </recommendedName>
</protein>
<dbReference type="Gene3D" id="3.10.105.10">
    <property type="entry name" value="Dipeptide-binding Protein, Domain 3"/>
    <property type="match status" value="2"/>
</dbReference>
<keyword evidence="3" id="KW-1003">Cell membrane</keyword>
<reference evidence="7" key="1">
    <citation type="submission" date="2020-08" db="EMBL/GenBank/DDBJ databases">
        <authorList>
            <person name="Uke A."/>
            <person name="Chhe C."/>
            <person name="Baramee S."/>
            <person name="Kosugi A."/>
        </authorList>
    </citation>
    <scope>NUCLEOTIDE SEQUENCE</scope>
    <source>
        <strain evidence="7">DA-C8</strain>
    </source>
</reference>
<evidence type="ECO:0000256" key="2">
    <source>
        <dbReference type="ARBA" id="ARBA00022448"/>
    </source>
</evidence>
<name>A0A916QEW9_9BACL</name>
<dbReference type="RefSeq" id="WP_200965399.1">
    <property type="nucleotide sequence ID" value="NZ_BMAQ01000003.1"/>
</dbReference>
<dbReference type="SUPFAM" id="SSF53850">
    <property type="entry name" value="Periplasmic binding protein-like II"/>
    <property type="match status" value="1"/>
</dbReference>
<keyword evidence="4" id="KW-0472">Membrane</keyword>
<evidence type="ECO:0000259" key="6">
    <source>
        <dbReference type="Pfam" id="PF04069"/>
    </source>
</evidence>
<keyword evidence="2" id="KW-0813">Transport</keyword>
<dbReference type="CDD" id="cd13639">
    <property type="entry name" value="PBP2_OpuAC_like"/>
    <property type="match status" value="1"/>
</dbReference>
<organism evidence="7 8">
    <name type="scientific">Insulibacter thermoxylanivorax</name>
    <dbReference type="NCBI Taxonomy" id="2749268"/>
    <lineage>
        <taxon>Bacteria</taxon>
        <taxon>Bacillati</taxon>
        <taxon>Bacillota</taxon>
        <taxon>Bacilli</taxon>
        <taxon>Bacillales</taxon>
        <taxon>Paenibacillaceae</taxon>
        <taxon>Insulibacter</taxon>
    </lineage>
</organism>
<dbReference type="Gene3D" id="3.40.190.100">
    <property type="entry name" value="Glycine betaine-binding periplasmic protein, domain 2"/>
    <property type="match status" value="1"/>
</dbReference>
<dbReference type="EMBL" id="BMAQ01000003">
    <property type="protein sequence ID" value="GFR37107.1"/>
    <property type="molecule type" value="Genomic_DNA"/>
</dbReference>
<feature type="chain" id="PRO_5038776180" description="ABC-type glycine betaine transport system substrate-binding domain-containing protein" evidence="5">
    <location>
        <begin position="23"/>
        <end position="302"/>
    </location>
</feature>
<dbReference type="GO" id="GO:0015871">
    <property type="term" value="P:choline transport"/>
    <property type="evidence" value="ECO:0007669"/>
    <property type="project" value="TreeGrafter"/>
</dbReference>
<dbReference type="GO" id="GO:0043190">
    <property type="term" value="C:ATP-binding cassette (ABC) transporter complex"/>
    <property type="evidence" value="ECO:0007669"/>
    <property type="project" value="InterPro"/>
</dbReference>
<accession>A0A916QEW9</accession>
<dbReference type="InterPro" id="IPR007210">
    <property type="entry name" value="ABC_Gly_betaine_transp_sub-bd"/>
</dbReference>
<proteinExistence type="predicted"/>
<feature type="signal peptide" evidence="5">
    <location>
        <begin position="1"/>
        <end position="22"/>
    </location>
</feature>
<feature type="domain" description="ABC-type glycine betaine transport system substrate-binding" evidence="6">
    <location>
        <begin position="46"/>
        <end position="291"/>
    </location>
</feature>
<gene>
    <name evidence="7" type="ORF">PRECH8_04030</name>
</gene>
<dbReference type="PROSITE" id="PS51257">
    <property type="entry name" value="PROKAR_LIPOPROTEIN"/>
    <property type="match status" value="1"/>
</dbReference>
<sequence length="302" mass="32654">MKRFKTNLWFIGITLILSLALAGCTGTSNDVGSNNGANQGNAKGGKEITLVYVAWDSEIASTNVVKTVLEERLGYKVNILQVDNGPMWQGVAAGSADAMVAAWLPGTHGNYYEELKDDFVDLGPNLEGAAIGLVVPSYVDVNSIEELADPDVAAQFNGEIIGIESGAGVMLTTEKAIEEYGLDLNLVASSSAAMAQVLQEDYEAGKPIVVTGWTPHWMFAAMDLKYLEDPKKVYGDAENIHTIVRHGLQEDMPDAYAFLDKFYWTPEDMAEVMIQIADGADPAEAAKAWVDANPDKVDAWLE</sequence>
<comment type="subcellular location">
    <subcellularLocation>
        <location evidence="1">Cell membrane</location>
    </subcellularLocation>
</comment>
<evidence type="ECO:0000313" key="8">
    <source>
        <dbReference type="Proteomes" id="UP000654993"/>
    </source>
</evidence>
<evidence type="ECO:0000256" key="4">
    <source>
        <dbReference type="ARBA" id="ARBA00023136"/>
    </source>
</evidence>
<dbReference type="GO" id="GO:0005275">
    <property type="term" value="F:amine transmembrane transporter activity"/>
    <property type="evidence" value="ECO:0007669"/>
    <property type="project" value="TreeGrafter"/>
</dbReference>
<keyword evidence="5" id="KW-0732">Signal</keyword>
<dbReference type="GO" id="GO:0031460">
    <property type="term" value="P:glycine betaine transport"/>
    <property type="evidence" value="ECO:0007669"/>
    <property type="project" value="TreeGrafter"/>
</dbReference>
<evidence type="ECO:0000256" key="3">
    <source>
        <dbReference type="ARBA" id="ARBA00022475"/>
    </source>
</evidence>
<dbReference type="AlphaFoldDB" id="A0A916QEW9"/>
<comment type="caution">
    <text evidence="7">The sequence shown here is derived from an EMBL/GenBank/DDBJ whole genome shotgun (WGS) entry which is preliminary data.</text>
</comment>
<evidence type="ECO:0000256" key="5">
    <source>
        <dbReference type="SAM" id="SignalP"/>
    </source>
</evidence>
<dbReference type="PANTHER" id="PTHR47737">
    <property type="entry name" value="GLYCINE BETAINE/PROLINE BETAINE TRANSPORT SYSTEM PERMEASE PROTEIN PROW"/>
    <property type="match status" value="1"/>
</dbReference>
<evidence type="ECO:0000256" key="1">
    <source>
        <dbReference type="ARBA" id="ARBA00004236"/>
    </source>
</evidence>
<dbReference type="PANTHER" id="PTHR47737:SF1">
    <property type="entry name" value="GLYCINE BETAINE_PROLINE BETAINE TRANSPORT SYSTEM PERMEASE PROTEIN PROW"/>
    <property type="match status" value="1"/>
</dbReference>
<dbReference type="Proteomes" id="UP000654993">
    <property type="component" value="Unassembled WGS sequence"/>
</dbReference>
<dbReference type="GO" id="GO:0015226">
    <property type="term" value="F:carnitine transmembrane transporter activity"/>
    <property type="evidence" value="ECO:0007669"/>
    <property type="project" value="TreeGrafter"/>
</dbReference>
<keyword evidence="8" id="KW-1185">Reference proteome</keyword>